<evidence type="ECO:0000259" key="4">
    <source>
        <dbReference type="PROSITE" id="PS51379"/>
    </source>
</evidence>
<evidence type="ECO:0000313" key="5">
    <source>
        <dbReference type="EMBL" id="TCS76027.1"/>
    </source>
</evidence>
<dbReference type="InterPro" id="IPR052977">
    <property type="entry name" value="Polyferredoxin-like_ET"/>
</dbReference>
<dbReference type="Gene3D" id="3.30.70.20">
    <property type="match status" value="1"/>
</dbReference>
<dbReference type="PROSITE" id="PS51379">
    <property type="entry name" value="4FE4S_FER_2"/>
    <property type="match status" value="2"/>
</dbReference>
<dbReference type="Gene3D" id="3.40.50.150">
    <property type="entry name" value="Vaccinia Virus protein VP39"/>
    <property type="match status" value="1"/>
</dbReference>
<evidence type="ECO:0000256" key="2">
    <source>
        <dbReference type="ARBA" id="ARBA00023004"/>
    </source>
</evidence>
<dbReference type="SUPFAM" id="SSF54862">
    <property type="entry name" value="4Fe-4S ferredoxins"/>
    <property type="match status" value="1"/>
</dbReference>
<dbReference type="PANTHER" id="PTHR43193">
    <property type="match status" value="1"/>
</dbReference>
<dbReference type="InterPro" id="IPR017900">
    <property type="entry name" value="4Fe4S_Fe_S_CS"/>
</dbReference>
<keyword evidence="6" id="KW-1185">Reference proteome</keyword>
<evidence type="ECO:0000256" key="3">
    <source>
        <dbReference type="ARBA" id="ARBA00023014"/>
    </source>
</evidence>
<dbReference type="PANTHER" id="PTHR43193:SF2">
    <property type="entry name" value="POLYFERREDOXIN PROTEIN FWDF"/>
    <property type="match status" value="1"/>
</dbReference>
<dbReference type="AlphaFoldDB" id="A0A4R3K224"/>
<evidence type="ECO:0000256" key="1">
    <source>
        <dbReference type="ARBA" id="ARBA00022723"/>
    </source>
</evidence>
<name>A0A4R3K224_9FIRM</name>
<accession>A0A4R3K224</accession>
<dbReference type="InterPro" id="IPR007345">
    <property type="entry name" value="Polysacch_pyruvyl_Trfase"/>
</dbReference>
<dbReference type="Pfam" id="PF04432">
    <property type="entry name" value="FrhB_FdhB_C"/>
    <property type="match status" value="1"/>
</dbReference>
<dbReference type="EMBL" id="SMAA01000025">
    <property type="protein sequence ID" value="TCS76027.1"/>
    <property type="molecule type" value="Genomic_DNA"/>
</dbReference>
<dbReference type="Proteomes" id="UP000295188">
    <property type="component" value="Unassembled WGS sequence"/>
</dbReference>
<dbReference type="Pfam" id="PF12838">
    <property type="entry name" value="Fer4_7"/>
    <property type="match status" value="1"/>
</dbReference>
<gene>
    <name evidence="5" type="ORF">EDC37_12518</name>
</gene>
<dbReference type="InterPro" id="IPR017896">
    <property type="entry name" value="4Fe4S_Fe-S-bd"/>
</dbReference>
<dbReference type="GO" id="GO:0046872">
    <property type="term" value="F:metal ion binding"/>
    <property type="evidence" value="ECO:0007669"/>
    <property type="project" value="UniProtKB-KW"/>
</dbReference>
<keyword evidence="1" id="KW-0479">Metal-binding</keyword>
<protein>
    <submittedName>
        <fullName evidence="5">Coenzyme F420-reducing hydrogenase beta subunit</fullName>
    </submittedName>
</protein>
<evidence type="ECO:0000313" key="6">
    <source>
        <dbReference type="Proteomes" id="UP000295188"/>
    </source>
</evidence>
<keyword evidence="3" id="KW-0411">Iron-sulfur</keyword>
<dbReference type="PROSITE" id="PS00198">
    <property type="entry name" value="4FE4S_FER_1"/>
    <property type="match status" value="2"/>
</dbReference>
<dbReference type="OrthoDB" id="430408at2"/>
<proteinExistence type="predicted"/>
<feature type="domain" description="4Fe-4S ferredoxin-type" evidence="4">
    <location>
        <begin position="208"/>
        <end position="237"/>
    </location>
</feature>
<dbReference type="Pfam" id="PF04230">
    <property type="entry name" value="PS_pyruv_trans"/>
    <property type="match status" value="1"/>
</dbReference>
<dbReference type="InterPro" id="IPR007525">
    <property type="entry name" value="FrhB_FdhB_C"/>
</dbReference>
<keyword evidence="2" id="KW-0408">Iron</keyword>
<dbReference type="InterPro" id="IPR029063">
    <property type="entry name" value="SAM-dependent_MTases_sf"/>
</dbReference>
<dbReference type="SUPFAM" id="SSF53335">
    <property type="entry name" value="S-adenosyl-L-methionine-dependent methyltransferases"/>
    <property type="match status" value="1"/>
</dbReference>
<sequence length="975" mass="112653">MESWKEREQREGVDWNLYYGFNKAIAKMISDECTSVLDLGAGGMLLKKFLKTSMQYFPVDYVTRCKETIVCDFLKNEFPQKKADAVIVSGSLEYIKDVEWFLQQATFYAQREIIIRYADTDNFPDINFRRSKYWISDISFRDLIKMVQGKGFILTEYNTINKTQPLLKFEKQTSNNLCNYALCTGCSCCANICPVNAIKMKTDNDGFLKPVLSEEQCTHCNICVKKCPSLNVKNDNSKEPLSYACMANDAIREKSSSGGAFTLLAEKILDEHGVVFGAVWREDFSVHHIGINNIKQLSLLHKSKYLQSDTEYTYQDVKKLLDNNIPVLYTGCPCQIAGLKSYLGKSNKLLLTVDMLCSHVPSPKIFRRYLDENYGLNNVKSFTFRDKSNGWNPTLQKIELNDGRVIFKDWNEDYLQKGFHPCLFMNDTCNKCFWCTLPREGDITIGDFWGIDQYNNLLNDGRGTSAVLINTEKGQKFFEKIKKDLIKCVQTPINIYPPGQLSGGKCKHPEQGRFLDLLEKYSFNKSVKYALERYYDICLVSLWSNKNYGAAITYFSLYKVLTELGYEVLLLERPYDALWKPSSNIGTFEKSPYPSYAVMAPTLCKADMRGWAENCETVMIGSDQLFNSYLYHQFGEIVTLDWVPSNKRKIAYAASWGSNKIYGSEKERIQMTHFMQKFDAFSVREKSAIDLVQKEYNIKVDNVLDPVFLCDIKYINGLANKAENKIGHKKYLYAYILDPNDKKANFLHKCKGNFNTDIVVTSDGEYSPEKIGSLWNEKTEVNVSEELWLAYIKNCKFVITDSFHGMCMAIIFKKNFIAICNNGRGAARFESILSILGLMDRLVYDLDNIDKKTMLYKPIDYSAVYEILNREKERSFIWLKNALKKPVDSRQISDYDILQEENYLLSKQIKELDQFARNLEYRTQTLEKNTSILNQNMQEFVNQLVFMENLSGMGLLRKLEPILKPIRTIKRRIFK</sequence>
<dbReference type="GO" id="GO:0051536">
    <property type="term" value="F:iron-sulfur cluster binding"/>
    <property type="evidence" value="ECO:0007669"/>
    <property type="project" value="UniProtKB-KW"/>
</dbReference>
<comment type="caution">
    <text evidence="5">The sequence shown here is derived from an EMBL/GenBank/DDBJ whole genome shotgun (WGS) entry which is preliminary data.</text>
</comment>
<organism evidence="5 6">
    <name type="scientific">Pectinatus cerevisiiphilus</name>
    <dbReference type="NCBI Taxonomy" id="86956"/>
    <lineage>
        <taxon>Bacteria</taxon>
        <taxon>Bacillati</taxon>
        <taxon>Bacillota</taxon>
        <taxon>Negativicutes</taxon>
        <taxon>Selenomonadales</taxon>
        <taxon>Selenomonadaceae</taxon>
        <taxon>Pectinatus</taxon>
    </lineage>
</organism>
<dbReference type="RefSeq" id="WP_132551509.1">
    <property type="nucleotide sequence ID" value="NZ_SMAA01000025.1"/>
</dbReference>
<feature type="domain" description="4Fe-4S ferredoxin-type" evidence="4">
    <location>
        <begin position="174"/>
        <end position="203"/>
    </location>
</feature>
<reference evidence="5 6" key="1">
    <citation type="submission" date="2019-03" db="EMBL/GenBank/DDBJ databases">
        <title>Genomic Encyclopedia of Type Strains, Phase IV (KMG-IV): sequencing the most valuable type-strain genomes for metagenomic binning, comparative biology and taxonomic classification.</title>
        <authorList>
            <person name="Goeker M."/>
        </authorList>
    </citation>
    <scope>NUCLEOTIDE SEQUENCE [LARGE SCALE GENOMIC DNA]</scope>
    <source>
        <strain evidence="5 6">DSM 20467</strain>
    </source>
</reference>